<reference evidence="2" key="2">
    <citation type="submission" date="2016-06" db="EMBL/GenBank/DDBJ databases">
        <title>The genome of a short-lived fish provides insights into sex chromosome evolution and the genetic control of aging.</title>
        <authorList>
            <person name="Reichwald K."/>
            <person name="Felder M."/>
            <person name="Petzold A."/>
            <person name="Koch P."/>
            <person name="Groth M."/>
            <person name="Platzer M."/>
        </authorList>
    </citation>
    <scope>NUCLEOTIDE SEQUENCE</scope>
    <source>
        <tissue evidence="2">Brain</tissue>
    </source>
</reference>
<reference evidence="2" key="1">
    <citation type="submission" date="2016-05" db="EMBL/GenBank/DDBJ databases">
        <authorList>
            <person name="Lavstsen T."/>
            <person name="Jespersen J.S."/>
        </authorList>
    </citation>
    <scope>NUCLEOTIDE SEQUENCE</scope>
    <source>
        <tissue evidence="2">Brain</tissue>
    </source>
</reference>
<dbReference type="AlphaFoldDB" id="A0A1A7Z824"/>
<dbReference type="EMBL" id="HAEJ01013862">
    <property type="protein sequence ID" value="SBS54319.1"/>
    <property type="molecule type" value="Transcribed_RNA"/>
</dbReference>
<feature type="non-terminal residue" evidence="2">
    <location>
        <position position="1"/>
    </location>
</feature>
<gene>
    <name evidence="2" type="primary">CR847511.1</name>
</gene>
<evidence type="ECO:0000313" key="2">
    <source>
        <dbReference type="EMBL" id="SBP38729.1"/>
    </source>
</evidence>
<evidence type="ECO:0000256" key="1">
    <source>
        <dbReference type="SAM" id="SignalP"/>
    </source>
</evidence>
<feature type="chain" id="PRO_5015055111" evidence="1">
    <location>
        <begin position="22"/>
        <end position="292"/>
    </location>
</feature>
<feature type="signal peptide" evidence="1">
    <location>
        <begin position="1"/>
        <end position="21"/>
    </location>
</feature>
<dbReference type="EMBL" id="HADY01000244">
    <property type="protein sequence ID" value="SBP38729.1"/>
    <property type="molecule type" value="Transcribed_RNA"/>
</dbReference>
<protein>
    <submittedName>
        <fullName evidence="2">Uncharacterized protein</fullName>
    </submittedName>
</protein>
<accession>A0A1A7Z824</accession>
<name>A0A1A7Z824_NOTFU</name>
<organism evidence="2">
    <name type="scientific">Nothobranchius furzeri</name>
    <name type="common">Turquoise killifish</name>
    <dbReference type="NCBI Taxonomy" id="105023"/>
    <lineage>
        <taxon>Eukaryota</taxon>
        <taxon>Metazoa</taxon>
        <taxon>Chordata</taxon>
        <taxon>Craniata</taxon>
        <taxon>Vertebrata</taxon>
        <taxon>Euteleostomi</taxon>
        <taxon>Actinopterygii</taxon>
        <taxon>Neopterygii</taxon>
        <taxon>Teleostei</taxon>
        <taxon>Neoteleostei</taxon>
        <taxon>Acanthomorphata</taxon>
        <taxon>Ovalentaria</taxon>
        <taxon>Atherinomorphae</taxon>
        <taxon>Cyprinodontiformes</taxon>
        <taxon>Nothobranchiidae</taxon>
        <taxon>Nothobranchius</taxon>
    </lineage>
</organism>
<sequence>PISFLMHWLMACFVPWAVIWGGTCSQKMVPSGSGAEICRLFSAGFRPAWMDWWPGHSNGVLNFPHLKRSTWFSNLRGGSQREACCWGDELWSDRNTLVRAYWGLIRLALDYGSILYALAAPTTLKRLDVVQAAALRLCCGAVRTTPLSALLVEMGEVPLRLRRFKLGWRYLMRVKSMGSATPVLALVDAHWEFAGGGRWGRGGFPDVLWEKASELGFFGWSLCSSLVWLVVPSWLLPDHDVDLSLLVRNRDGVRAKGLEDSMELVWRVHLRLFTDGSRDPASGRAAVGVTGS</sequence>
<feature type="non-terminal residue" evidence="2">
    <location>
        <position position="292"/>
    </location>
</feature>
<proteinExistence type="predicted"/>
<keyword evidence="1" id="KW-0732">Signal</keyword>